<dbReference type="PROSITE" id="PS51781">
    <property type="entry name" value="SH3B"/>
    <property type="match status" value="1"/>
</dbReference>
<gene>
    <name evidence="3" type="ordered locus">Rumal_0822</name>
</gene>
<feature type="chain" id="PRO_5039636292" evidence="1">
    <location>
        <begin position="28"/>
        <end position="120"/>
    </location>
</feature>
<dbReference type="Gene3D" id="2.30.30.40">
    <property type="entry name" value="SH3 Domains"/>
    <property type="match status" value="1"/>
</dbReference>
<protein>
    <submittedName>
        <fullName evidence="3">SH3 type 3 domain protein</fullName>
    </submittedName>
</protein>
<evidence type="ECO:0000259" key="2">
    <source>
        <dbReference type="PROSITE" id="PS51781"/>
    </source>
</evidence>
<dbReference type="Pfam" id="PF08239">
    <property type="entry name" value="SH3_3"/>
    <property type="match status" value="1"/>
</dbReference>
<name>E6UIQ0_RUMA7</name>
<dbReference type="EMBL" id="CP002403">
    <property type="protein sequence ID" value="ADU21352.1"/>
    <property type="molecule type" value="Genomic_DNA"/>
</dbReference>
<proteinExistence type="predicted"/>
<keyword evidence="1" id="KW-0732">Signal</keyword>
<evidence type="ECO:0000313" key="4">
    <source>
        <dbReference type="Proteomes" id="UP000006919"/>
    </source>
</evidence>
<feature type="signal peptide" evidence="1">
    <location>
        <begin position="1"/>
        <end position="27"/>
    </location>
</feature>
<reference evidence="3 4" key="1">
    <citation type="journal article" date="2011" name="J. Bacteriol.">
        <title>Complete genome of the cellulolytic ruminal bacterium Ruminococcus albus 7.</title>
        <authorList>
            <person name="Suen G."/>
            <person name="Stevenson D.M."/>
            <person name="Bruce D.C."/>
            <person name="Chertkov O."/>
            <person name="Copeland A."/>
            <person name="Cheng J.F."/>
            <person name="Detter C."/>
            <person name="Detter J.C."/>
            <person name="Goodwin L.A."/>
            <person name="Han C.S."/>
            <person name="Hauser L.J."/>
            <person name="Ivanova N.N."/>
            <person name="Kyrpides N.C."/>
            <person name="Land M.L."/>
            <person name="Lapidus A."/>
            <person name="Lucas S."/>
            <person name="Ovchinnikova G."/>
            <person name="Pitluck S."/>
            <person name="Tapia R."/>
            <person name="Woyke T."/>
            <person name="Boyum J."/>
            <person name="Mead D."/>
            <person name="Weimer P.J."/>
        </authorList>
    </citation>
    <scope>NUCLEOTIDE SEQUENCE [LARGE SCALE GENOMIC DNA]</scope>
    <source>
        <strain evidence="4">ATCC 27210 / DSM 20455 / JCM 14654 / NCDO 2250 / 7</strain>
    </source>
</reference>
<evidence type="ECO:0000313" key="3">
    <source>
        <dbReference type="EMBL" id="ADU21352.1"/>
    </source>
</evidence>
<sequence precursor="true">MVNFKKKIVSLAVAALMIGTAAGTGTAFVVSEPITASAYTVWDGYNSPTYIKAKSGLNMRKGAGTNYAKITAIPYGTWVTTTKLSDNGWAYVTYKTKNKTYKGWIFLNNGQYAEVYLDFD</sequence>
<evidence type="ECO:0000256" key="1">
    <source>
        <dbReference type="SAM" id="SignalP"/>
    </source>
</evidence>
<dbReference type="RefSeq" id="WP_013497534.1">
    <property type="nucleotide sequence ID" value="NC_014833.1"/>
</dbReference>
<dbReference type="eggNOG" id="COG4991">
    <property type="taxonomic scope" value="Bacteria"/>
</dbReference>
<feature type="domain" description="SH3b" evidence="2">
    <location>
        <begin position="47"/>
        <end position="114"/>
    </location>
</feature>
<dbReference type="Proteomes" id="UP000006919">
    <property type="component" value="Chromosome"/>
</dbReference>
<accession>E6UIQ0</accession>
<dbReference type="InterPro" id="IPR003646">
    <property type="entry name" value="SH3-like_bac-type"/>
</dbReference>
<organism evidence="3 4">
    <name type="scientific">Ruminococcus albus (strain ATCC 27210 / DSM 20455 / JCM 14654 / NCDO 2250 / 7)</name>
    <dbReference type="NCBI Taxonomy" id="697329"/>
    <lineage>
        <taxon>Bacteria</taxon>
        <taxon>Bacillati</taxon>
        <taxon>Bacillota</taxon>
        <taxon>Clostridia</taxon>
        <taxon>Eubacteriales</taxon>
        <taxon>Oscillospiraceae</taxon>
        <taxon>Ruminococcus</taxon>
    </lineage>
</organism>
<dbReference type="OrthoDB" id="9808890at2"/>
<dbReference type="KEGG" id="ral:Rumal_0822"/>
<dbReference type="HOGENOM" id="CLU_2048010_0_0_9"/>
<dbReference type="AlphaFoldDB" id="E6UIQ0"/>